<feature type="non-terminal residue" evidence="2">
    <location>
        <position position="1"/>
    </location>
</feature>
<dbReference type="AlphaFoldDB" id="A0AA38FKZ2"/>
<organism evidence="2 3">
    <name type="scientific">Taxus chinensis</name>
    <name type="common">Chinese yew</name>
    <name type="synonym">Taxus wallichiana var. chinensis</name>
    <dbReference type="NCBI Taxonomy" id="29808"/>
    <lineage>
        <taxon>Eukaryota</taxon>
        <taxon>Viridiplantae</taxon>
        <taxon>Streptophyta</taxon>
        <taxon>Embryophyta</taxon>
        <taxon>Tracheophyta</taxon>
        <taxon>Spermatophyta</taxon>
        <taxon>Pinopsida</taxon>
        <taxon>Pinidae</taxon>
        <taxon>Conifers II</taxon>
        <taxon>Cupressales</taxon>
        <taxon>Taxaceae</taxon>
        <taxon>Taxus</taxon>
    </lineage>
</organism>
<name>A0AA38FKZ2_TAXCH</name>
<dbReference type="EMBL" id="JAHRHJ020000008">
    <property type="protein sequence ID" value="KAH9305498.1"/>
    <property type="molecule type" value="Genomic_DNA"/>
</dbReference>
<proteinExistence type="predicted"/>
<accession>A0AA38FKZ2</accession>
<protein>
    <submittedName>
        <fullName evidence="2">Uncharacterized protein</fullName>
    </submittedName>
</protein>
<evidence type="ECO:0000256" key="1">
    <source>
        <dbReference type="SAM" id="MobiDB-lite"/>
    </source>
</evidence>
<evidence type="ECO:0000313" key="3">
    <source>
        <dbReference type="Proteomes" id="UP000824469"/>
    </source>
</evidence>
<comment type="caution">
    <text evidence="2">The sequence shown here is derived from an EMBL/GenBank/DDBJ whole genome shotgun (WGS) entry which is preliminary data.</text>
</comment>
<feature type="region of interest" description="Disordered" evidence="1">
    <location>
        <begin position="81"/>
        <end position="115"/>
    </location>
</feature>
<reference evidence="2 3" key="1">
    <citation type="journal article" date="2021" name="Nat. Plants">
        <title>The Taxus genome provides insights into paclitaxel biosynthesis.</title>
        <authorList>
            <person name="Xiong X."/>
            <person name="Gou J."/>
            <person name="Liao Q."/>
            <person name="Li Y."/>
            <person name="Zhou Q."/>
            <person name="Bi G."/>
            <person name="Li C."/>
            <person name="Du R."/>
            <person name="Wang X."/>
            <person name="Sun T."/>
            <person name="Guo L."/>
            <person name="Liang H."/>
            <person name="Lu P."/>
            <person name="Wu Y."/>
            <person name="Zhang Z."/>
            <person name="Ro D.K."/>
            <person name="Shang Y."/>
            <person name="Huang S."/>
            <person name="Yan J."/>
        </authorList>
    </citation>
    <scope>NUCLEOTIDE SEQUENCE [LARGE SCALE GENOMIC DNA]</scope>
    <source>
        <strain evidence="2">Ta-2019</strain>
    </source>
</reference>
<dbReference type="Proteomes" id="UP000824469">
    <property type="component" value="Unassembled WGS sequence"/>
</dbReference>
<evidence type="ECO:0000313" key="2">
    <source>
        <dbReference type="EMBL" id="KAH9305498.1"/>
    </source>
</evidence>
<feature type="compositionally biased region" description="Low complexity" evidence="1">
    <location>
        <begin position="81"/>
        <end position="95"/>
    </location>
</feature>
<sequence length="151" mass="17144">LGQTRSTINSSLPSKQEAKVWTSFQMQTSEQERKALSSLERLHAFSFGRIPPDHLATQTENCLLHHSHAENRNTDFLFTENQNSLQKNNSQQFQSGSDPDSSQLRKRQHYDYEELEAGVEGGTWSRIFKEAEELDENCHETTSSAACPPTS</sequence>
<keyword evidence="3" id="KW-1185">Reference proteome</keyword>
<gene>
    <name evidence="2" type="ORF">KI387_009902</name>
</gene>